<feature type="region of interest" description="Disordered" evidence="1">
    <location>
        <begin position="1"/>
        <end position="26"/>
    </location>
</feature>
<protein>
    <submittedName>
        <fullName evidence="2">Uncharacterized protein</fullName>
    </submittedName>
</protein>
<gene>
    <name evidence="2" type="ORF">EVAR_14046_1</name>
</gene>
<evidence type="ECO:0000256" key="1">
    <source>
        <dbReference type="SAM" id="MobiDB-lite"/>
    </source>
</evidence>
<organism evidence="2 3">
    <name type="scientific">Eumeta variegata</name>
    <name type="common">Bagworm moth</name>
    <name type="synonym">Eumeta japonica</name>
    <dbReference type="NCBI Taxonomy" id="151549"/>
    <lineage>
        <taxon>Eukaryota</taxon>
        <taxon>Metazoa</taxon>
        <taxon>Ecdysozoa</taxon>
        <taxon>Arthropoda</taxon>
        <taxon>Hexapoda</taxon>
        <taxon>Insecta</taxon>
        <taxon>Pterygota</taxon>
        <taxon>Neoptera</taxon>
        <taxon>Endopterygota</taxon>
        <taxon>Lepidoptera</taxon>
        <taxon>Glossata</taxon>
        <taxon>Ditrysia</taxon>
        <taxon>Tineoidea</taxon>
        <taxon>Psychidae</taxon>
        <taxon>Oiketicinae</taxon>
        <taxon>Eumeta</taxon>
    </lineage>
</organism>
<dbReference type="EMBL" id="BGZK01000200">
    <property type="protein sequence ID" value="GBP27858.1"/>
    <property type="molecule type" value="Genomic_DNA"/>
</dbReference>
<evidence type="ECO:0000313" key="3">
    <source>
        <dbReference type="Proteomes" id="UP000299102"/>
    </source>
</evidence>
<name>A0A4C1UN39_EUMVA</name>
<accession>A0A4C1UN39</accession>
<dbReference type="AlphaFoldDB" id="A0A4C1UN39"/>
<comment type="caution">
    <text evidence="2">The sequence shown here is derived from an EMBL/GenBank/DDBJ whole genome shotgun (WGS) entry which is preliminary data.</text>
</comment>
<reference evidence="2 3" key="1">
    <citation type="journal article" date="2019" name="Commun. Biol.">
        <title>The bagworm genome reveals a unique fibroin gene that provides high tensile strength.</title>
        <authorList>
            <person name="Kono N."/>
            <person name="Nakamura H."/>
            <person name="Ohtoshi R."/>
            <person name="Tomita M."/>
            <person name="Numata K."/>
            <person name="Arakawa K."/>
        </authorList>
    </citation>
    <scope>NUCLEOTIDE SEQUENCE [LARGE SCALE GENOMIC DNA]</scope>
</reference>
<proteinExistence type="predicted"/>
<dbReference type="Proteomes" id="UP000299102">
    <property type="component" value="Unassembled WGS sequence"/>
</dbReference>
<sequence>MNPLAKQTEAAHAKKTGGQSSTGTVLVKPLQPGGDRNLLAAFQTFGTPPTQNNIYFFFAENLSRKMARHTHRLTVRL</sequence>
<keyword evidence="3" id="KW-1185">Reference proteome</keyword>
<evidence type="ECO:0000313" key="2">
    <source>
        <dbReference type="EMBL" id="GBP27858.1"/>
    </source>
</evidence>